<evidence type="ECO:0008006" key="5">
    <source>
        <dbReference type="Google" id="ProtNLM"/>
    </source>
</evidence>
<gene>
    <name evidence="3" type="ORF">GCM10023191_069990</name>
</gene>
<feature type="region of interest" description="Disordered" evidence="1">
    <location>
        <begin position="33"/>
        <end position="66"/>
    </location>
</feature>
<feature type="compositionally biased region" description="Low complexity" evidence="1">
    <location>
        <begin position="33"/>
        <end position="51"/>
    </location>
</feature>
<dbReference type="PROSITE" id="PS51257">
    <property type="entry name" value="PROKAR_LIPOPROTEIN"/>
    <property type="match status" value="1"/>
</dbReference>
<keyword evidence="4" id="KW-1185">Reference proteome</keyword>
<feature type="chain" id="PRO_5046730564" description="Secreted protein" evidence="2">
    <location>
        <begin position="29"/>
        <end position="213"/>
    </location>
</feature>
<proteinExistence type="predicted"/>
<name>A0ABP8QUE8_9ACTN</name>
<sequence length="213" mass="21707">MQFTNLRRAAAIACGGGMIALAMTACNADNNASKASNSSGAAGKASSVANSTHDKGPGAAYAGQDDTPACGASELRGYLQLQDSGSEQGDEAIATLTLTHADWASESCYLPAGWVPIGKGGPHDYTAVPSTRVNYPGPGMTITLRPGGSAFAGIKWHTEKGCPGGATSDLGFAWGATWVPLTYSGLDDGYQPPICDDVTLGTLQPTMNGVNFT</sequence>
<reference evidence="4" key="1">
    <citation type="journal article" date="2019" name="Int. J. Syst. Evol. Microbiol.">
        <title>The Global Catalogue of Microorganisms (GCM) 10K type strain sequencing project: providing services to taxonomists for standard genome sequencing and annotation.</title>
        <authorList>
            <consortium name="The Broad Institute Genomics Platform"/>
            <consortium name="The Broad Institute Genome Sequencing Center for Infectious Disease"/>
            <person name="Wu L."/>
            <person name="Ma J."/>
        </authorList>
    </citation>
    <scope>NUCLEOTIDE SEQUENCE [LARGE SCALE GENOMIC DNA]</scope>
    <source>
        <strain evidence="4">JCM 17933</strain>
    </source>
</reference>
<comment type="caution">
    <text evidence="3">The sequence shown here is derived from an EMBL/GenBank/DDBJ whole genome shotgun (WGS) entry which is preliminary data.</text>
</comment>
<evidence type="ECO:0000256" key="2">
    <source>
        <dbReference type="SAM" id="SignalP"/>
    </source>
</evidence>
<dbReference type="RefSeq" id="WP_345471209.1">
    <property type="nucleotide sequence ID" value="NZ_BAABHF010000043.1"/>
</dbReference>
<evidence type="ECO:0000313" key="3">
    <source>
        <dbReference type="EMBL" id="GAA4509168.1"/>
    </source>
</evidence>
<dbReference type="EMBL" id="BAABHF010000043">
    <property type="protein sequence ID" value="GAA4509168.1"/>
    <property type="molecule type" value="Genomic_DNA"/>
</dbReference>
<accession>A0ABP8QUE8</accession>
<evidence type="ECO:0000256" key="1">
    <source>
        <dbReference type="SAM" id="MobiDB-lite"/>
    </source>
</evidence>
<organism evidence="3 4">
    <name type="scientific">Actinoallomurus oryzae</name>
    <dbReference type="NCBI Taxonomy" id="502180"/>
    <lineage>
        <taxon>Bacteria</taxon>
        <taxon>Bacillati</taxon>
        <taxon>Actinomycetota</taxon>
        <taxon>Actinomycetes</taxon>
        <taxon>Streptosporangiales</taxon>
        <taxon>Thermomonosporaceae</taxon>
        <taxon>Actinoallomurus</taxon>
    </lineage>
</organism>
<keyword evidence="2" id="KW-0732">Signal</keyword>
<protein>
    <recommendedName>
        <fullName evidence="5">Secreted protein</fullName>
    </recommendedName>
</protein>
<feature type="signal peptide" evidence="2">
    <location>
        <begin position="1"/>
        <end position="28"/>
    </location>
</feature>
<dbReference type="Proteomes" id="UP001500503">
    <property type="component" value="Unassembled WGS sequence"/>
</dbReference>
<evidence type="ECO:0000313" key="4">
    <source>
        <dbReference type="Proteomes" id="UP001500503"/>
    </source>
</evidence>